<name>B4IRB0_DROPE</name>
<dbReference type="EMBL" id="CH692204">
    <property type="protein sequence ID" value="EDW34800.1"/>
    <property type="molecule type" value="Genomic_DNA"/>
</dbReference>
<accession>B4IRB0</accession>
<dbReference type="PhylomeDB" id="B4IRB0"/>
<sequence length="274" mass="31557">MLDNRLNYRAHIEYVSQKASRMQAALARMLPNIGGPKAGRRLLLARVVASILLYAAPVWSSTLSGNMSLRRKMSVPYRICALRVVSGYRTVSDNAALVLAAMIPVDILALEMTHVYEARAGMRTNASLETIHASERRASIEKWQARWDTATNGRWTHRIIPDNESWIGRRSGEMNYHLTPFLTGHGGYRKYLHRFKHEDTPECPECSNESEDPEHVIYHCTRYRSSAEYFPRPEELMAFMTESDENWQRVSNTLIAIQSDLRRCERERRVEESA</sequence>
<dbReference type="OrthoDB" id="6624721at2759"/>
<dbReference type="HOGENOM" id="CLU_001888_2_0_1"/>
<evidence type="ECO:0000313" key="1">
    <source>
        <dbReference type="EMBL" id="EDW34800.1"/>
    </source>
</evidence>
<reference evidence="1 2" key="1">
    <citation type="journal article" date="2007" name="Nature">
        <title>Evolution of genes and genomes on the Drosophila phylogeny.</title>
        <authorList>
            <consortium name="Drosophila 12 Genomes Consortium"/>
            <person name="Clark A.G."/>
            <person name="Eisen M.B."/>
            <person name="Smith D.R."/>
            <person name="Bergman C.M."/>
            <person name="Oliver B."/>
            <person name="Markow T.A."/>
            <person name="Kaufman T.C."/>
            <person name="Kellis M."/>
            <person name="Gelbart W."/>
            <person name="Iyer V.N."/>
            <person name="Pollard D.A."/>
            <person name="Sackton T.B."/>
            <person name="Larracuente A.M."/>
            <person name="Singh N.D."/>
            <person name="Abad J.P."/>
            <person name="Abt D.N."/>
            <person name="Adryan B."/>
            <person name="Aguade M."/>
            <person name="Akashi H."/>
            <person name="Anderson W.W."/>
            <person name="Aquadro C.F."/>
            <person name="Ardell D.H."/>
            <person name="Arguello R."/>
            <person name="Artieri C.G."/>
            <person name="Barbash D.A."/>
            <person name="Barker D."/>
            <person name="Barsanti P."/>
            <person name="Batterham P."/>
            <person name="Batzoglou S."/>
            <person name="Begun D."/>
            <person name="Bhutkar A."/>
            <person name="Blanco E."/>
            <person name="Bosak S.A."/>
            <person name="Bradley R.K."/>
            <person name="Brand A.D."/>
            <person name="Brent M.R."/>
            <person name="Brooks A.N."/>
            <person name="Brown R.H."/>
            <person name="Butlin R.K."/>
            <person name="Caggese C."/>
            <person name="Calvi B.R."/>
            <person name="Bernardo de Carvalho A."/>
            <person name="Caspi A."/>
            <person name="Castrezana S."/>
            <person name="Celniker S.E."/>
            <person name="Chang J.L."/>
            <person name="Chapple C."/>
            <person name="Chatterji S."/>
            <person name="Chinwalla A."/>
            <person name="Civetta A."/>
            <person name="Clifton S.W."/>
            <person name="Comeron J.M."/>
            <person name="Costello J.C."/>
            <person name="Coyne J.A."/>
            <person name="Daub J."/>
            <person name="David R.G."/>
            <person name="Delcher A.L."/>
            <person name="Delehaunty K."/>
            <person name="Do C.B."/>
            <person name="Ebling H."/>
            <person name="Edwards K."/>
            <person name="Eickbush T."/>
            <person name="Evans J.D."/>
            <person name="Filipski A."/>
            <person name="Findeiss S."/>
            <person name="Freyhult E."/>
            <person name="Fulton L."/>
            <person name="Fulton R."/>
            <person name="Garcia A.C."/>
            <person name="Gardiner A."/>
            <person name="Garfield D.A."/>
            <person name="Garvin B.E."/>
            <person name="Gibson G."/>
            <person name="Gilbert D."/>
            <person name="Gnerre S."/>
            <person name="Godfrey J."/>
            <person name="Good R."/>
            <person name="Gotea V."/>
            <person name="Gravely B."/>
            <person name="Greenberg A.J."/>
            <person name="Griffiths-Jones S."/>
            <person name="Gross S."/>
            <person name="Guigo R."/>
            <person name="Gustafson E.A."/>
            <person name="Haerty W."/>
            <person name="Hahn M.W."/>
            <person name="Halligan D.L."/>
            <person name="Halpern A.L."/>
            <person name="Halter G.M."/>
            <person name="Han M.V."/>
            <person name="Heger A."/>
            <person name="Hillier L."/>
            <person name="Hinrichs A.S."/>
            <person name="Holmes I."/>
            <person name="Hoskins R.A."/>
            <person name="Hubisz M.J."/>
            <person name="Hultmark D."/>
            <person name="Huntley M.A."/>
            <person name="Jaffe D.B."/>
            <person name="Jagadeeshan S."/>
            <person name="Jeck W.R."/>
            <person name="Johnson J."/>
            <person name="Jones C.D."/>
            <person name="Jordan W.C."/>
            <person name="Karpen G.H."/>
            <person name="Kataoka E."/>
            <person name="Keightley P.D."/>
            <person name="Kheradpour P."/>
            <person name="Kirkness E.F."/>
            <person name="Koerich L.B."/>
            <person name="Kristiansen K."/>
            <person name="Kudrna D."/>
            <person name="Kulathinal R.J."/>
            <person name="Kumar S."/>
            <person name="Kwok R."/>
            <person name="Lander E."/>
            <person name="Langley C.H."/>
            <person name="Lapoint R."/>
            <person name="Lazzaro B.P."/>
            <person name="Lee S.J."/>
            <person name="Levesque L."/>
            <person name="Li R."/>
            <person name="Lin C.F."/>
            <person name="Lin M.F."/>
            <person name="Lindblad-Toh K."/>
            <person name="Llopart A."/>
            <person name="Long M."/>
            <person name="Low L."/>
            <person name="Lozovsky E."/>
            <person name="Lu J."/>
            <person name="Luo M."/>
            <person name="Machado C.A."/>
            <person name="Makalowski W."/>
            <person name="Marzo M."/>
            <person name="Matsuda M."/>
            <person name="Matzkin L."/>
            <person name="McAllister B."/>
            <person name="McBride C.S."/>
            <person name="McKernan B."/>
            <person name="McKernan K."/>
            <person name="Mendez-Lago M."/>
            <person name="Minx P."/>
            <person name="Mollenhauer M.U."/>
            <person name="Montooth K."/>
            <person name="Mount S.M."/>
            <person name="Mu X."/>
            <person name="Myers E."/>
            <person name="Negre B."/>
            <person name="Newfeld S."/>
            <person name="Nielsen R."/>
            <person name="Noor M.A."/>
            <person name="O'Grady P."/>
            <person name="Pachter L."/>
            <person name="Papaceit M."/>
            <person name="Parisi M.J."/>
            <person name="Parisi M."/>
            <person name="Parts L."/>
            <person name="Pedersen J.S."/>
            <person name="Pesole G."/>
            <person name="Phillippy A.M."/>
            <person name="Ponting C.P."/>
            <person name="Pop M."/>
            <person name="Porcelli D."/>
            <person name="Powell J.R."/>
            <person name="Prohaska S."/>
            <person name="Pruitt K."/>
            <person name="Puig M."/>
            <person name="Quesneville H."/>
            <person name="Ram K.R."/>
            <person name="Rand D."/>
            <person name="Rasmussen M.D."/>
            <person name="Reed L.K."/>
            <person name="Reenan R."/>
            <person name="Reily A."/>
            <person name="Remington K.A."/>
            <person name="Rieger T.T."/>
            <person name="Ritchie M.G."/>
            <person name="Robin C."/>
            <person name="Rogers Y.H."/>
            <person name="Rohde C."/>
            <person name="Rozas J."/>
            <person name="Rubenfield M.J."/>
            <person name="Ruiz A."/>
            <person name="Russo S."/>
            <person name="Salzberg S.L."/>
            <person name="Sanchez-Gracia A."/>
            <person name="Saranga D.J."/>
            <person name="Sato H."/>
            <person name="Schaeffer S.W."/>
            <person name="Schatz M.C."/>
            <person name="Schlenke T."/>
            <person name="Schwartz R."/>
            <person name="Segarra C."/>
            <person name="Singh R.S."/>
            <person name="Sirot L."/>
            <person name="Sirota M."/>
            <person name="Sisneros N.B."/>
            <person name="Smith C.D."/>
            <person name="Smith T.F."/>
            <person name="Spieth J."/>
            <person name="Stage D.E."/>
            <person name="Stark A."/>
            <person name="Stephan W."/>
            <person name="Strausberg R.L."/>
            <person name="Strempel S."/>
            <person name="Sturgill D."/>
            <person name="Sutton G."/>
            <person name="Sutton G.G."/>
            <person name="Tao W."/>
            <person name="Teichmann S."/>
            <person name="Tobari Y.N."/>
            <person name="Tomimura Y."/>
            <person name="Tsolas J.M."/>
            <person name="Valente V.L."/>
            <person name="Venter E."/>
            <person name="Venter J.C."/>
            <person name="Vicario S."/>
            <person name="Vieira F.G."/>
            <person name="Vilella A.J."/>
            <person name="Villasante A."/>
            <person name="Walenz B."/>
            <person name="Wang J."/>
            <person name="Wasserman M."/>
            <person name="Watts T."/>
            <person name="Wilson D."/>
            <person name="Wilson R.K."/>
            <person name="Wing R.A."/>
            <person name="Wolfner M.F."/>
            <person name="Wong A."/>
            <person name="Wong G.K."/>
            <person name="Wu C.I."/>
            <person name="Wu G."/>
            <person name="Yamamoto D."/>
            <person name="Yang H.P."/>
            <person name="Yang S.P."/>
            <person name="Yorke J.A."/>
            <person name="Yoshida K."/>
            <person name="Zdobnov E."/>
            <person name="Zhang P."/>
            <person name="Zhang Y."/>
            <person name="Zimin A.V."/>
            <person name="Baldwin J."/>
            <person name="Abdouelleil A."/>
            <person name="Abdulkadir J."/>
            <person name="Abebe A."/>
            <person name="Abera B."/>
            <person name="Abreu J."/>
            <person name="Acer S.C."/>
            <person name="Aftuck L."/>
            <person name="Alexander A."/>
            <person name="An P."/>
            <person name="Anderson E."/>
            <person name="Anderson S."/>
            <person name="Arachi H."/>
            <person name="Azer M."/>
            <person name="Bachantsang P."/>
            <person name="Barry A."/>
            <person name="Bayul T."/>
            <person name="Berlin A."/>
            <person name="Bessette D."/>
            <person name="Bloom T."/>
            <person name="Blye J."/>
            <person name="Boguslavskiy L."/>
            <person name="Bonnet C."/>
            <person name="Boukhgalter B."/>
            <person name="Bourzgui I."/>
            <person name="Brown A."/>
            <person name="Cahill P."/>
            <person name="Channer S."/>
            <person name="Cheshatsang Y."/>
            <person name="Chuda L."/>
            <person name="Citroen M."/>
            <person name="Collymore A."/>
            <person name="Cooke P."/>
            <person name="Costello M."/>
            <person name="D'Aco K."/>
            <person name="Daza R."/>
            <person name="De Haan G."/>
            <person name="DeGray S."/>
            <person name="DeMaso C."/>
            <person name="Dhargay N."/>
            <person name="Dooley K."/>
            <person name="Dooley E."/>
            <person name="Doricent M."/>
            <person name="Dorje P."/>
            <person name="Dorjee K."/>
            <person name="Dupes A."/>
            <person name="Elong R."/>
            <person name="Falk J."/>
            <person name="Farina A."/>
            <person name="Faro S."/>
            <person name="Ferguson D."/>
            <person name="Fisher S."/>
            <person name="Foley C.D."/>
            <person name="Franke A."/>
            <person name="Friedrich D."/>
            <person name="Gadbois L."/>
            <person name="Gearin G."/>
            <person name="Gearin C.R."/>
            <person name="Giannoukos G."/>
            <person name="Goode T."/>
            <person name="Graham J."/>
            <person name="Grandbois E."/>
            <person name="Grewal S."/>
            <person name="Gyaltsen K."/>
            <person name="Hafez N."/>
            <person name="Hagos B."/>
            <person name="Hall J."/>
            <person name="Henson C."/>
            <person name="Hollinger A."/>
            <person name="Honan T."/>
            <person name="Huard M.D."/>
            <person name="Hughes L."/>
            <person name="Hurhula B."/>
            <person name="Husby M.E."/>
            <person name="Kamat A."/>
            <person name="Kanga B."/>
            <person name="Kashin S."/>
            <person name="Khazanovich D."/>
            <person name="Kisner P."/>
            <person name="Lance K."/>
            <person name="Lara M."/>
            <person name="Lee W."/>
            <person name="Lennon N."/>
            <person name="Letendre F."/>
            <person name="LeVine R."/>
            <person name="Lipovsky A."/>
            <person name="Liu X."/>
            <person name="Liu J."/>
            <person name="Liu S."/>
            <person name="Lokyitsang T."/>
            <person name="Lokyitsang Y."/>
            <person name="Lubonja R."/>
            <person name="Lui A."/>
            <person name="MacDonald P."/>
            <person name="Magnisalis V."/>
            <person name="Maru K."/>
            <person name="Matthews C."/>
            <person name="McCusker W."/>
            <person name="McDonough S."/>
            <person name="Mehta T."/>
            <person name="Meldrim J."/>
            <person name="Meneus L."/>
            <person name="Mihai O."/>
            <person name="Mihalev A."/>
            <person name="Mihova T."/>
            <person name="Mittelman R."/>
            <person name="Mlenga V."/>
            <person name="Montmayeur A."/>
            <person name="Mulrain L."/>
            <person name="Navidi A."/>
            <person name="Naylor J."/>
            <person name="Negash T."/>
            <person name="Nguyen T."/>
            <person name="Nguyen N."/>
            <person name="Nicol R."/>
            <person name="Norbu C."/>
            <person name="Norbu N."/>
            <person name="Novod N."/>
            <person name="O'Neill B."/>
            <person name="Osman S."/>
            <person name="Markiewicz E."/>
            <person name="Oyono O.L."/>
            <person name="Patti C."/>
            <person name="Phunkhang P."/>
            <person name="Pierre F."/>
            <person name="Priest M."/>
            <person name="Raghuraman S."/>
            <person name="Rege F."/>
            <person name="Reyes R."/>
            <person name="Rise C."/>
            <person name="Rogov P."/>
            <person name="Ross K."/>
            <person name="Ryan E."/>
            <person name="Settipalli S."/>
            <person name="Shea T."/>
            <person name="Sherpa N."/>
            <person name="Shi L."/>
            <person name="Shih D."/>
            <person name="Sparrow T."/>
            <person name="Spaulding J."/>
            <person name="Stalker J."/>
            <person name="Stange-Thomann N."/>
            <person name="Stavropoulos S."/>
            <person name="Stone C."/>
            <person name="Strader C."/>
            <person name="Tesfaye S."/>
            <person name="Thomson T."/>
            <person name="Thoulutsang Y."/>
            <person name="Thoulutsang D."/>
            <person name="Topham K."/>
            <person name="Topping I."/>
            <person name="Tsamla T."/>
            <person name="Vassiliev H."/>
            <person name="Vo A."/>
            <person name="Wangchuk T."/>
            <person name="Wangdi T."/>
            <person name="Weiand M."/>
            <person name="Wilkinson J."/>
            <person name="Wilson A."/>
            <person name="Yadav S."/>
            <person name="Young G."/>
            <person name="Yu Q."/>
            <person name="Zembek L."/>
            <person name="Zhong D."/>
            <person name="Zimmer A."/>
            <person name="Zwirko Z."/>
            <person name="Jaffe D.B."/>
            <person name="Alvarez P."/>
            <person name="Brockman W."/>
            <person name="Butler J."/>
            <person name="Chin C."/>
            <person name="Gnerre S."/>
            <person name="Grabherr M."/>
            <person name="Kleber M."/>
            <person name="Mauceli E."/>
            <person name="MacCallum I."/>
        </authorList>
    </citation>
    <scope>NUCLEOTIDE SEQUENCE [LARGE SCALE GENOMIC DNA]</scope>
    <source>
        <strain evidence="2">MSH-3 / Tucson 14011-0111.49</strain>
    </source>
</reference>
<protein>
    <submittedName>
        <fullName evidence="1">GL21038</fullName>
    </submittedName>
</protein>
<dbReference type="OMA" id="YRAHIEY"/>
<dbReference type="Proteomes" id="UP000008744">
    <property type="component" value="Unassembled WGS sequence"/>
</dbReference>
<dbReference type="STRING" id="7234.B4IRB0"/>
<evidence type="ECO:0000313" key="2">
    <source>
        <dbReference type="Proteomes" id="UP000008744"/>
    </source>
</evidence>
<proteinExistence type="predicted"/>
<organism evidence="2">
    <name type="scientific">Drosophila persimilis</name>
    <name type="common">Fruit fly</name>
    <dbReference type="NCBI Taxonomy" id="7234"/>
    <lineage>
        <taxon>Eukaryota</taxon>
        <taxon>Metazoa</taxon>
        <taxon>Ecdysozoa</taxon>
        <taxon>Arthropoda</taxon>
        <taxon>Hexapoda</taxon>
        <taxon>Insecta</taxon>
        <taxon>Pterygota</taxon>
        <taxon>Neoptera</taxon>
        <taxon>Endopterygota</taxon>
        <taxon>Diptera</taxon>
        <taxon>Brachycera</taxon>
        <taxon>Muscomorpha</taxon>
        <taxon>Ephydroidea</taxon>
        <taxon>Drosophilidae</taxon>
        <taxon>Drosophila</taxon>
        <taxon>Sophophora</taxon>
    </lineage>
</organism>
<dbReference type="AlphaFoldDB" id="B4IRB0"/>
<keyword evidence="2" id="KW-1185">Reference proteome</keyword>
<gene>
    <name evidence="1" type="primary">Dper\GL21038</name>
    <name evidence="1" type="ORF">Dper_GL21038</name>
</gene>